<dbReference type="RefSeq" id="WP_154504524.1">
    <property type="nucleotide sequence ID" value="NZ_JAQXPC010000084.1"/>
</dbReference>
<dbReference type="Proteomes" id="UP000461880">
    <property type="component" value="Unassembled WGS sequence"/>
</dbReference>
<comment type="caution">
    <text evidence="1">The sequence shown here is derived from an EMBL/GenBank/DDBJ whole genome shotgun (WGS) entry which is preliminary data.</text>
</comment>
<evidence type="ECO:0000313" key="1">
    <source>
        <dbReference type="EMBL" id="MSS58675.1"/>
    </source>
</evidence>
<organism evidence="1 2">
    <name type="scientific">Stecheria intestinalis</name>
    <dbReference type="NCBI Taxonomy" id="2606630"/>
    <lineage>
        <taxon>Bacteria</taxon>
        <taxon>Bacillati</taxon>
        <taxon>Bacillota</taxon>
        <taxon>Erysipelotrichia</taxon>
        <taxon>Erysipelotrichales</taxon>
        <taxon>Erysipelotrichaceae</taxon>
        <taxon>Stecheria</taxon>
    </lineage>
</organism>
<dbReference type="AlphaFoldDB" id="A0A7X2NSD6"/>
<name>A0A7X2NSD6_9FIRM</name>
<gene>
    <name evidence="1" type="ORF">FYJ51_07125</name>
</gene>
<accession>A0A7X2NSD6</accession>
<reference evidence="1 2" key="1">
    <citation type="submission" date="2019-08" db="EMBL/GenBank/DDBJ databases">
        <title>In-depth cultivation of the pig gut microbiome towards novel bacterial diversity and tailored functional studies.</title>
        <authorList>
            <person name="Wylensek D."/>
            <person name="Hitch T.C.A."/>
            <person name="Clavel T."/>
        </authorList>
    </citation>
    <scope>NUCLEOTIDE SEQUENCE [LARGE SCALE GENOMIC DNA]</scope>
    <source>
        <strain evidence="1 2">Oil+RF-744-GAM-WT-6</strain>
    </source>
</reference>
<sequence length="78" mass="9147">MPRKKNTYEKKLEYNNAYNRENYRSFSIRYSKDSEKKIISWLEKQPGVKAYITDLILADMESAKAKKAKKAAVRKAAK</sequence>
<keyword evidence="2" id="KW-1185">Reference proteome</keyword>
<evidence type="ECO:0000313" key="2">
    <source>
        <dbReference type="Proteomes" id="UP000461880"/>
    </source>
</evidence>
<dbReference type="EMBL" id="VUMN01000014">
    <property type="protein sequence ID" value="MSS58675.1"/>
    <property type="molecule type" value="Genomic_DNA"/>
</dbReference>
<protein>
    <submittedName>
        <fullName evidence="1">Uncharacterized protein</fullName>
    </submittedName>
</protein>
<proteinExistence type="predicted"/>